<dbReference type="EMBL" id="JACGWJ010001566">
    <property type="protein sequence ID" value="KAL0281783.1"/>
    <property type="molecule type" value="Genomic_DNA"/>
</dbReference>
<evidence type="ECO:0000256" key="1">
    <source>
        <dbReference type="SAM" id="MobiDB-lite"/>
    </source>
</evidence>
<reference evidence="2" key="2">
    <citation type="journal article" date="2024" name="Plant">
        <title>Genomic evolution and insights into agronomic trait innovations of Sesamum species.</title>
        <authorList>
            <person name="Miao H."/>
            <person name="Wang L."/>
            <person name="Qu L."/>
            <person name="Liu H."/>
            <person name="Sun Y."/>
            <person name="Le M."/>
            <person name="Wang Q."/>
            <person name="Wei S."/>
            <person name="Zheng Y."/>
            <person name="Lin W."/>
            <person name="Duan Y."/>
            <person name="Cao H."/>
            <person name="Xiong S."/>
            <person name="Wang X."/>
            <person name="Wei L."/>
            <person name="Li C."/>
            <person name="Ma Q."/>
            <person name="Ju M."/>
            <person name="Zhao R."/>
            <person name="Li G."/>
            <person name="Mu C."/>
            <person name="Tian Q."/>
            <person name="Mei H."/>
            <person name="Zhang T."/>
            <person name="Gao T."/>
            <person name="Zhang H."/>
        </authorList>
    </citation>
    <scope>NUCLEOTIDE SEQUENCE</scope>
    <source>
        <strain evidence="2">G02</strain>
    </source>
</reference>
<accession>A0AAW2IJL7</accession>
<proteinExistence type="predicted"/>
<protein>
    <submittedName>
        <fullName evidence="2">Uncharacterized protein</fullName>
    </submittedName>
</protein>
<gene>
    <name evidence="2" type="ORF">Sradi_7287300</name>
</gene>
<feature type="region of interest" description="Disordered" evidence="1">
    <location>
        <begin position="21"/>
        <end position="45"/>
    </location>
</feature>
<name>A0AAW2IJL7_SESRA</name>
<evidence type="ECO:0000313" key="2">
    <source>
        <dbReference type="EMBL" id="KAL0281783.1"/>
    </source>
</evidence>
<comment type="caution">
    <text evidence="2">The sequence shown here is derived from an EMBL/GenBank/DDBJ whole genome shotgun (WGS) entry which is preliminary data.</text>
</comment>
<sequence length="74" mass="8308">MEDGSARNVIGLLIVTPVSVQRKPQMESSLRRAQHQRPDDGELQAPLLCLKERRGKHSRVEERGGGCGLRVEEF</sequence>
<dbReference type="AlphaFoldDB" id="A0AAW2IJL7"/>
<reference evidence="2" key="1">
    <citation type="submission" date="2020-06" db="EMBL/GenBank/DDBJ databases">
        <authorList>
            <person name="Li T."/>
            <person name="Hu X."/>
            <person name="Zhang T."/>
            <person name="Song X."/>
            <person name="Zhang H."/>
            <person name="Dai N."/>
            <person name="Sheng W."/>
            <person name="Hou X."/>
            <person name="Wei L."/>
        </authorList>
    </citation>
    <scope>NUCLEOTIDE SEQUENCE</scope>
    <source>
        <strain evidence="2">G02</strain>
        <tissue evidence="2">Leaf</tissue>
    </source>
</reference>
<organism evidence="2">
    <name type="scientific">Sesamum radiatum</name>
    <name type="common">Black benniseed</name>
    <dbReference type="NCBI Taxonomy" id="300843"/>
    <lineage>
        <taxon>Eukaryota</taxon>
        <taxon>Viridiplantae</taxon>
        <taxon>Streptophyta</taxon>
        <taxon>Embryophyta</taxon>
        <taxon>Tracheophyta</taxon>
        <taxon>Spermatophyta</taxon>
        <taxon>Magnoliopsida</taxon>
        <taxon>eudicotyledons</taxon>
        <taxon>Gunneridae</taxon>
        <taxon>Pentapetalae</taxon>
        <taxon>asterids</taxon>
        <taxon>lamiids</taxon>
        <taxon>Lamiales</taxon>
        <taxon>Pedaliaceae</taxon>
        <taxon>Sesamum</taxon>
    </lineage>
</organism>